<dbReference type="EMBL" id="JADGJQ010000110">
    <property type="protein sequence ID" value="KAJ3169330.1"/>
    <property type="molecule type" value="Genomic_DNA"/>
</dbReference>
<keyword evidence="3" id="KW-1185">Reference proteome</keyword>
<evidence type="ECO:0000256" key="1">
    <source>
        <dbReference type="SAM" id="MobiDB-lite"/>
    </source>
</evidence>
<accession>A0AAD5XIH9</accession>
<organism evidence="2 3">
    <name type="scientific">Geranomyces variabilis</name>
    <dbReference type="NCBI Taxonomy" id="109894"/>
    <lineage>
        <taxon>Eukaryota</taxon>
        <taxon>Fungi</taxon>
        <taxon>Fungi incertae sedis</taxon>
        <taxon>Chytridiomycota</taxon>
        <taxon>Chytridiomycota incertae sedis</taxon>
        <taxon>Chytridiomycetes</taxon>
        <taxon>Spizellomycetales</taxon>
        <taxon>Powellomycetaceae</taxon>
        <taxon>Geranomyces</taxon>
    </lineage>
</organism>
<evidence type="ECO:0000313" key="3">
    <source>
        <dbReference type="Proteomes" id="UP001212152"/>
    </source>
</evidence>
<feature type="compositionally biased region" description="Low complexity" evidence="1">
    <location>
        <begin position="66"/>
        <end position="81"/>
    </location>
</feature>
<comment type="caution">
    <text evidence="2">The sequence shown here is derived from an EMBL/GenBank/DDBJ whole genome shotgun (WGS) entry which is preliminary data.</text>
</comment>
<feature type="region of interest" description="Disordered" evidence="1">
    <location>
        <begin position="65"/>
        <end position="113"/>
    </location>
</feature>
<sequence length="163" mass="17012">MDANAFPTPVEAAELGLNPAPAPLHTGLSDLPDLEEMTGETPQKLADAYHHQLHEHHHEQQVFCTPAAAPSFSAHSSSDHQATTRDIIPAAEKPTAAATTTSGKTPAAPKPPTVREAYKDGVAQGETLVGAVLETAYGIAQTGVGVIQKITDKVTHLGEGGER</sequence>
<protein>
    <submittedName>
        <fullName evidence="2">Uncharacterized protein</fullName>
    </submittedName>
</protein>
<reference evidence="2" key="1">
    <citation type="submission" date="2020-05" db="EMBL/GenBank/DDBJ databases">
        <title>Phylogenomic resolution of chytrid fungi.</title>
        <authorList>
            <person name="Stajich J.E."/>
            <person name="Amses K."/>
            <person name="Simmons R."/>
            <person name="Seto K."/>
            <person name="Myers J."/>
            <person name="Bonds A."/>
            <person name="Quandt C.A."/>
            <person name="Barry K."/>
            <person name="Liu P."/>
            <person name="Grigoriev I."/>
            <person name="Longcore J.E."/>
            <person name="James T.Y."/>
        </authorList>
    </citation>
    <scope>NUCLEOTIDE SEQUENCE</scope>
    <source>
        <strain evidence="2">JEL0379</strain>
    </source>
</reference>
<evidence type="ECO:0000313" key="2">
    <source>
        <dbReference type="EMBL" id="KAJ3169330.1"/>
    </source>
</evidence>
<gene>
    <name evidence="2" type="ORF">HDU87_000849</name>
</gene>
<proteinExistence type="predicted"/>
<dbReference type="Proteomes" id="UP001212152">
    <property type="component" value="Unassembled WGS sequence"/>
</dbReference>
<name>A0AAD5XIH9_9FUNG</name>
<dbReference type="AlphaFoldDB" id="A0AAD5XIH9"/>